<evidence type="ECO:0000313" key="2">
    <source>
        <dbReference type="Proteomes" id="UP000887575"/>
    </source>
</evidence>
<dbReference type="Proteomes" id="UP000887575">
    <property type="component" value="Unassembled WGS sequence"/>
</dbReference>
<proteinExistence type="predicted"/>
<protein>
    <submittedName>
        <fullName evidence="3">Uncharacterized protein</fullName>
    </submittedName>
</protein>
<keyword evidence="1" id="KW-0732">Signal</keyword>
<evidence type="ECO:0000256" key="1">
    <source>
        <dbReference type="SAM" id="SignalP"/>
    </source>
</evidence>
<feature type="signal peptide" evidence="1">
    <location>
        <begin position="1"/>
        <end position="17"/>
    </location>
</feature>
<evidence type="ECO:0000313" key="3">
    <source>
        <dbReference type="WBParaSite" id="MBELARI_LOCUS15676"/>
    </source>
</evidence>
<dbReference type="AlphaFoldDB" id="A0AAF3ENP4"/>
<keyword evidence="2" id="KW-1185">Reference proteome</keyword>
<dbReference type="WBParaSite" id="MBELARI_LOCUS15676">
    <property type="protein sequence ID" value="MBELARI_LOCUS15676"/>
    <property type="gene ID" value="MBELARI_LOCUS15676"/>
</dbReference>
<feature type="chain" id="PRO_5042166440" evidence="1">
    <location>
        <begin position="18"/>
        <end position="111"/>
    </location>
</feature>
<reference evidence="3" key="1">
    <citation type="submission" date="2024-02" db="UniProtKB">
        <authorList>
            <consortium name="WormBaseParasite"/>
        </authorList>
    </citation>
    <scope>IDENTIFICATION</scope>
</reference>
<accession>A0AAF3ENP4</accession>
<name>A0AAF3ENP4_9BILA</name>
<sequence>MQFVLVCLLGFVSLVAASPISGRTTRDIDEGGVPIHVDNRSGEKVDIVKNGDGVTVKIGDDPNPTTGTFQTPWGPVTLITSGKTTLNVNFTPKHMNIVVGLAPEEWTGEME</sequence>
<organism evidence="2 3">
    <name type="scientific">Mesorhabditis belari</name>
    <dbReference type="NCBI Taxonomy" id="2138241"/>
    <lineage>
        <taxon>Eukaryota</taxon>
        <taxon>Metazoa</taxon>
        <taxon>Ecdysozoa</taxon>
        <taxon>Nematoda</taxon>
        <taxon>Chromadorea</taxon>
        <taxon>Rhabditida</taxon>
        <taxon>Rhabditina</taxon>
        <taxon>Rhabditomorpha</taxon>
        <taxon>Rhabditoidea</taxon>
        <taxon>Rhabditidae</taxon>
        <taxon>Mesorhabditinae</taxon>
        <taxon>Mesorhabditis</taxon>
    </lineage>
</organism>